<feature type="region of interest" description="Disordered" evidence="7">
    <location>
        <begin position="1"/>
        <end position="120"/>
    </location>
</feature>
<dbReference type="GeneID" id="40318237"/>
<evidence type="ECO:0000256" key="2">
    <source>
        <dbReference type="ARBA" id="ARBA00010596"/>
    </source>
</evidence>
<feature type="compositionally biased region" description="Low complexity" evidence="7">
    <location>
        <begin position="107"/>
        <end position="117"/>
    </location>
</feature>
<feature type="transmembrane region" description="Helical" evidence="6">
    <location>
        <begin position="266"/>
        <end position="288"/>
    </location>
</feature>
<dbReference type="PANTHER" id="PTHR12822:SF2">
    <property type="entry name" value="PROTEIN YIPF"/>
    <property type="match status" value="1"/>
</dbReference>
<evidence type="ECO:0000313" key="9">
    <source>
        <dbReference type="EMBL" id="RNF18072.1"/>
    </source>
</evidence>
<evidence type="ECO:0000256" key="4">
    <source>
        <dbReference type="ARBA" id="ARBA00022989"/>
    </source>
</evidence>
<sequence length="351" mass="39688">MANPYEQREDPFREKTLGSPHAPAAPHAAAAGQTTIITPFAEPQTSYTSAEQSGRFGQPLGHTATSQAYSPQQQFYDGPSSPGSPGPLPPPPPASPVKEQSTQTMVEQQPQEPQEGQASSTSRFWTIEFYQQFFDVDTRLVLLRMSNALVPINPPDFLMDREWRNDAVQTPPYELQEAGVTLSRKPDLYGPFWISTTLWMTLGVVSNIMNRIAFSHQPSDSRKKWEYDFTMASIASIVIYLYCFGLSCFVWGVMKYKELPVSLLDTLCLYGYSMFIFLPVVILCAIPVSALQWIIVVVGGVWSTAFLLINFWRLWKATLSRVWFIGIVAVVTVFHMLLAMSFKFYFLHYKF</sequence>
<proteinExistence type="inferred from homology"/>
<dbReference type="Pfam" id="PF04893">
    <property type="entry name" value="Yip1"/>
    <property type="match status" value="1"/>
</dbReference>
<keyword evidence="5 6" id="KW-0472">Membrane</keyword>
<comment type="caution">
    <text evidence="9">The sequence shown here is derived from an EMBL/GenBank/DDBJ whole genome shotgun (WGS) entry which is preliminary data.</text>
</comment>
<comment type="caution">
    <text evidence="6">Lacks conserved residue(s) required for the propagation of feature annotation.</text>
</comment>
<dbReference type="GO" id="GO:0000139">
    <property type="term" value="C:Golgi membrane"/>
    <property type="evidence" value="ECO:0007669"/>
    <property type="project" value="UniProtKB-SubCell"/>
</dbReference>
<evidence type="ECO:0000256" key="7">
    <source>
        <dbReference type="SAM" id="MobiDB-lite"/>
    </source>
</evidence>
<keyword evidence="4 6" id="KW-1133">Transmembrane helix</keyword>
<evidence type="ECO:0000256" key="3">
    <source>
        <dbReference type="ARBA" id="ARBA00022692"/>
    </source>
</evidence>
<accession>A0A3R7NG35</accession>
<dbReference type="AlphaFoldDB" id="A0A3R7NG35"/>
<feature type="transmembrane region" description="Helical" evidence="6">
    <location>
        <begin position="294"/>
        <end position="315"/>
    </location>
</feature>
<feature type="compositionally biased region" description="Pro residues" evidence="7">
    <location>
        <begin position="82"/>
        <end position="95"/>
    </location>
</feature>
<dbReference type="OrthoDB" id="10256463at2759"/>
<dbReference type="GO" id="GO:0016192">
    <property type="term" value="P:vesicle-mediated transport"/>
    <property type="evidence" value="ECO:0007669"/>
    <property type="project" value="InterPro"/>
</dbReference>
<feature type="compositionally biased region" description="Low complexity" evidence="7">
    <location>
        <begin position="20"/>
        <end position="31"/>
    </location>
</feature>
<keyword evidence="3 6" id="KW-0812">Transmembrane</keyword>
<evidence type="ECO:0000256" key="6">
    <source>
        <dbReference type="RuleBase" id="RU361264"/>
    </source>
</evidence>
<comment type="similarity">
    <text evidence="2 6">Belongs to the YIP1 family.</text>
</comment>
<evidence type="ECO:0000313" key="10">
    <source>
        <dbReference type="Proteomes" id="UP000284403"/>
    </source>
</evidence>
<keyword evidence="10" id="KW-1185">Reference proteome</keyword>
<gene>
    <name evidence="9" type="ORF">Tco025E_04626</name>
</gene>
<dbReference type="GO" id="GO:0031267">
    <property type="term" value="F:small GTPase binding"/>
    <property type="evidence" value="ECO:0007669"/>
    <property type="project" value="InterPro"/>
</dbReference>
<dbReference type="Proteomes" id="UP000284403">
    <property type="component" value="Unassembled WGS sequence"/>
</dbReference>
<reference evidence="9 10" key="1">
    <citation type="journal article" date="2018" name="BMC Genomics">
        <title>Genomic comparison of Trypanosoma conorhini and Trypanosoma rangeli to Trypanosoma cruzi strains of high and low virulence.</title>
        <authorList>
            <person name="Bradwell K.R."/>
            <person name="Koparde V.N."/>
            <person name="Matveyev A.V."/>
            <person name="Serrano M.G."/>
            <person name="Alves J.M."/>
            <person name="Parikh H."/>
            <person name="Huang B."/>
            <person name="Lee V."/>
            <person name="Espinosa-Alvarez O."/>
            <person name="Ortiz P.A."/>
            <person name="Costa-Martins A.G."/>
            <person name="Teixeira M.M."/>
            <person name="Buck G.A."/>
        </authorList>
    </citation>
    <scope>NUCLEOTIDE SEQUENCE [LARGE SCALE GENOMIC DNA]</scope>
    <source>
        <strain evidence="9 10">025E</strain>
    </source>
</reference>
<evidence type="ECO:0000259" key="8">
    <source>
        <dbReference type="Pfam" id="PF04893"/>
    </source>
</evidence>
<dbReference type="InterPro" id="IPR006977">
    <property type="entry name" value="Yip1_dom"/>
</dbReference>
<feature type="transmembrane region" description="Helical" evidence="6">
    <location>
        <begin position="229"/>
        <end position="254"/>
    </location>
</feature>
<evidence type="ECO:0000256" key="1">
    <source>
        <dbReference type="ARBA" id="ARBA00004141"/>
    </source>
</evidence>
<comment type="subcellular location">
    <subcellularLocation>
        <location evidence="6">Golgi apparatus membrane</location>
        <topology evidence="6">Multi-pass membrane protein</topology>
    </subcellularLocation>
    <subcellularLocation>
        <location evidence="1">Membrane</location>
        <topology evidence="1">Multi-pass membrane protein</topology>
    </subcellularLocation>
</comment>
<protein>
    <recommendedName>
        <fullName evidence="6">Protein YIPF</fullName>
    </recommendedName>
</protein>
<dbReference type="PANTHER" id="PTHR12822">
    <property type="entry name" value="PROTEIN YIPF"/>
    <property type="match status" value="1"/>
</dbReference>
<feature type="compositionally biased region" description="Polar residues" evidence="7">
    <location>
        <begin position="63"/>
        <end position="75"/>
    </location>
</feature>
<dbReference type="InterPro" id="IPR039765">
    <property type="entry name" value="Yip5/YIPF1/YIPF2"/>
</dbReference>
<organism evidence="9 10">
    <name type="scientific">Trypanosoma conorhini</name>
    <dbReference type="NCBI Taxonomy" id="83891"/>
    <lineage>
        <taxon>Eukaryota</taxon>
        <taxon>Discoba</taxon>
        <taxon>Euglenozoa</taxon>
        <taxon>Kinetoplastea</taxon>
        <taxon>Metakinetoplastina</taxon>
        <taxon>Trypanosomatida</taxon>
        <taxon>Trypanosomatidae</taxon>
        <taxon>Trypanosoma</taxon>
    </lineage>
</organism>
<name>A0A3R7NG35_9TRYP</name>
<dbReference type="RefSeq" id="XP_029228362.1">
    <property type="nucleotide sequence ID" value="XM_029371536.1"/>
</dbReference>
<dbReference type="EMBL" id="MKKU01000243">
    <property type="protein sequence ID" value="RNF18072.1"/>
    <property type="molecule type" value="Genomic_DNA"/>
</dbReference>
<feature type="transmembrane region" description="Helical" evidence="6">
    <location>
        <begin position="322"/>
        <end position="346"/>
    </location>
</feature>
<evidence type="ECO:0000256" key="5">
    <source>
        <dbReference type="ARBA" id="ARBA00023136"/>
    </source>
</evidence>
<feature type="domain" description="Yip1" evidence="8">
    <location>
        <begin position="184"/>
        <end position="339"/>
    </location>
</feature>
<feature type="compositionally biased region" description="Polar residues" evidence="7">
    <location>
        <begin position="32"/>
        <end position="52"/>
    </location>
</feature>
<feature type="compositionally biased region" description="Basic and acidic residues" evidence="7">
    <location>
        <begin position="1"/>
        <end position="16"/>
    </location>
</feature>